<feature type="compositionally biased region" description="Basic and acidic residues" evidence="1">
    <location>
        <begin position="297"/>
        <end position="318"/>
    </location>
</feature>
<reference evidence="5" key="1">
    <citation type="journal article" date="2012" name="Science">
        <title>The Paleozoic origin of enzymatic lignin decomposition reconstructed from 31 fungal genomes.</title>
        <authorList>
            <person name="Floudas D."/>
            <person name="Binder M."/>
            <person name="Riley R."/>
            <person name="Barry K."/>
            <person name="Blanchette R.A."/>
            <person name="Henrissat B."/>
            <person name="Martinez A.T."/>
            <person name="Otillar R."/>
            <person name="Spatafora J.W."/>
            <person name="Yadav J.S."/>
            <person name="Aerts A."/>
            <person name="Benoit I."/>
            <person name="Boyd A."/>
            <person name="Carlson A."/>
            <person name="Copeland A."/>
            <person name="Coutinho P.M."/>
            <person name="de Vries R.P."/>
            <person name="Ferreira P."/>
            <person name="Findley K."/>
            <person name="Foster B."/>
            <person name="Gaskell J."/>
            <person name="Glotzer D."/>
            <person name="Gorecki P."/>
            <person name="Heitman J."/>
            <person name="Hesse C."/>
            <person name="Hori C."/>
            <person name="Igarashi K."/>
            <person name="Jurgens J.A."/>
            <person name="Kallen N."/>
            <person name="Kersten P."/>
            <person name="Kohler A."/>
            <person name="Kuees U."/>
            <person name="Kumar T.K.A."/>
            <person name="Kuo A."/>
            <person name="LaButti K."/>
            <person name="Larrondo L.F."/>
            <person name="Lindquist E."/>
            <person name="Ling A."/>
            <person name="Lombard V."/>
            <person name="Lucas S."/>
            <person name="Lundell T."/>
            <person name="Martin R."/>
            <person name="McLaughlin D.J."/>
            <person name="Morgenstern I."/>
            <person name="Morin E."/>
            <person name="Murat C."/>
            <person name="Nagy L.G."/>
            <person name="Nolan M."/>
            <person name="Ohm R.A."/>
            <person name="Patyshakuliyeva A."/>
            <person name="Rokas A."/>
            <person name="Ruiz-Duenas F.J."/>
            <person name="Sabat G."/>
            <person name="Salamov A."/>
            <person name="Samejima M."/>
            <person name="Schmutz J."/>
            <person name="Slot J.C."/>
            <person name="St John F."/>
            <person name="Stenlid J."/>
            <person name="Sun H."/>
            <person name="Sun S."/>
            <person name="Syed K."/>
            <person name="Tsang A."/>
            <person name="Wiebenga A."/>
            <person name="Young D."/>
            <person name="Pisabarro A."/>
            <person name="Eastwood D.C."/>
            <person name="Martin F."/>
            <person name="Cullen D."/>
            <person name="Grigoriev I.V."/>
            <person name="Hibbett D.S."/>
        </authorList>
    </citation>
    <scope>NUCLEOTIDE SEQUENCE [LARGE SCALE GENOMIC DNA]</scope>
    <source>
        <strain evidence="5">RWD-64-598 SS2</strain>
    </source>
</reference>
<organism evidence="4 5">
    <name type="scientific">Coniophora puteana (strain RWD-64-598)</name>
    <name type="common">Brown rot fungus</name>
    <dbReference type="NCBI Taxonomy" id="741705"/>
    <lineage>
        <taxon>Eukaryota</taxon>
        <taxon>Fungi</taxon>
        <taxon>Dikarya</taxon>
        <taxon>Basidiomycota</taxon>
        <taxon>Agaricomycotina</taxon>
        <taxon>Agaricomycetes</taxon>
        <taxon>Agaricomycetidae</taxon>
        <taxon>Boletales</taxon>
        <taxon>Coniophorineae</taxon>
        <taxon>Coniophoraceae</taxon>
        <taxon>Coniophora</taxon>
    </lineage>
</organism>
<dbReference type="EMBL" id="JH711589">
    <property type="protein sequence ID" value="EIW75135.1"/>
    <property type="molecule type" value="Genomic_DNA"/>
</dbReference>
<dbReference type="InterPro" id="IPR045340">
    <property type="entry name" value="DUF6533"/>
</dbReference>
<dbReference type="OMA" id="EMEFCAV"/>
<name>A0A5M3M8M8_CONPW</name>
<dbReference type="RefSeq" id="XP_007774565.1">
    <property type="nucleotide sequence ID" value="XM_007776375.1"/>
</dbReference>
<dbReference type="GeneID" id="19206256"/>
<feature type="transmembrane region" description="Helical" evidence="2">
    <location>
        <begin position="179"/>
        <end position="199"/>
    </location>
</feature>
<evidence type="ECO:0000313" key="4">
    <source>
        <dbReference type="EMBL" id="EIW75135.1"/>
    </source>
</evidence>
<dbReference type="Proteomes" id="UP000053558">
    <property type="component" value="Unassembled WGS sequence"/>
</dbReference>
<protein>
    <recommendedName>
        <fullName evidence="3">DUF6533 domain-containing protein</fullName>
    </recommendedName>
</protein>
<sequence>MIHSYVGLVGFSLMLYDYFLTLPDEIEFIWNSPLSTVKVAFLLNRYGNQAGQVFIQAEEVLLISHGSHSFCVGLNTFSTAFLLFAAATVHNDHFQHLKNVQTCVRNVSGRRWIRWMTWYVPITKTPYTLGMARMLTRMRSVVIDIVIFVFTMHSLRQLSKENKGVYPSRLRRVLFRDTILLFLVSVFIDTFAVLTWSVYEHDPRYFLYASFSMPLLCVSGQRLVLNLRALKQPSFTTQDLSKVVDYQLRALEARANDRRNQDPPYSHQRGGGADEEENGGVEREVAELGEEDISSLDQEHPGDGRFDKEISIRSRTPTEKTAWQAENASDGRGISSAK</sequence>
<feature type="transmembrane region" description="Helical" evidence="2">
    <location>
        <begin position="141"/>
        <end position="158"/>
    </location>
</feature>
<keyword evidence="5" id="KW-1185">Reference proteome</keyword>
<evidence type="ECO:0000256" key="2">
    <source>
        <dbReference type="SAM" id="Phobius"/>
    </source>
</evidence>
<evidence type="ECO:0000313" key="5">
    <source>
        <dbReference type="Proteomes" id="UP000053558"/>
    </source>
</evidence>
<keyword evidence="2" id="KW-1133">Transmembrane helix</keyword>
<keyword evidence="2" id="KW-0812">Transmembrane</keyword>
<comment type="caution">
    <text evidence="4">The sequence shown here is derived from an EMBL/GenBank/DDBJ whole genome shotgun (WGS) entry which is preliminary data.</text>
</comment>
<dbReference type="OrthoDB" id="2638860at2759"/>
<dbReference type="AlphaFoldDB" id="A0A5M3M8M8"/>
<proteinExistence type="predicted"/>
<evidence type="ECO:0000256" key="1">
    <source>
        <dbReference type="SAM" id="MobiDB-lite"/>
    </source>
</evidence>
<evidence type="ECO:0000259" key="3">
    <source>
        <dbReference type="Pfam" id="PF20151"/>
    </source>
</evidence>
<dbReference type="Pfam" id="PF20151">
    <property type="entry name" value="DUF6533"/>
    <property type="match status" value="1"/>
</dbReference>
<feature type="region of interest" description="Disordered" evidence="1">
    <location>
        <begin position="255"/>
        <end position="338"/>
    </location>
</feature>
<keyword evidence="2" id="KW-0472">Membrane</keyword>
<feature type="domain" description="DUF6533" evidence="3">
    <location>
        <begin position="5"/>
        <end position="47"/>
    </location>
</feature>
<dbReference type="KEGG" id="cput:CONPUDRAFT_169553"/>
<accession>A0A5M3M8M8</accession>
<gene>
    <name evidence="4" type="ORF">CONPUDRAFT_169553</name>
</gene>